<protein>
    <submittedName>
        <fullName evidence="1">Uncharacterized protein</fullName>
    </submittedName>
</protein>
<sequence>MIAALRHCQDLCDQASAVLVASPDAALRRKQLHLLRECADACSSVARTLSRSGCISEETALRCARILRKCARECMKHPDPFSRHCARACLYAAFVCRYCTRKGRTKLKDHGGKPYVVDIHRAARQNRTFRTARWTENIRSRKSMSETAWKGPRLGSFSFLLNRGRFSRANTGTGSILKRKRVTMMPSWSLAAPDTMS</sequence>
<reference evidence="1 2" key="1">
    <citation type="submission" date="2016-10" db="EMBL/GenBank/DDBJ databases">
        <authorList>
            <person name="de Groot N.N."/>
        </authorList>
    </citation>
    <scope>NUCLEOTIDE SEQUENCE [LARGE SCALE GENOMIC DNA]</scope>
    <source>
        <strain evidence="1 2">DSM 44945</strain>
    </source>
</reference>
<dbReference type="AlphaFoldDB" id="A0A1I2QRJ2"/>
<dbReference type="InterPro" id="IPR005560">
    <property type="entry name" value="Csp_YhjQ"/>
</dbReference>
<dbReference type="Proteomes" id="UP000198661">
    <property type="component" value="Unassembled WGS sequence"/>
</dbReference>
<dbReference type="Gene3D" id="1.20.1270.360">
    <property type="match status" value="1"/>
</dbReference>
<organism evidence="1 2">
    <name type="scientific">Planifilum fulgidum</name>
    <dbReference type="NCBI Taxonomy" id="201973"/>
    <lineage>
        <taxon>Bacteria</taxon>
        <taxon>Bacillati</taxon>
        <taxon>Bacillota</taxon>
        <taxon>Bacilli</taxon>
        <taxon>Bacillales</taxon>
        <taxon>Thermoactinomycetaceae</taxon>
        <taxon>Planifilum</taxon>
    </lineage>
</organism>
<dbReference type="Pfam" id="PF03860">
    <property type="entry name" value="Csp"/>
    <property type="match status" value="1"/>
</dbReference>
<dbReference type="STRING" id="201973.SAMN04488025_12533"/>
<evidence type="ECO:0000313" key="1">
    <source>
        <dbReference type="EMBL" id="SFG30263.1"/>
    </source>
</evidence>
<proteinExistence type="predicted"/>
<name>A0A1I2QRJ2_9BACL</name>
<keyword evidence="2" id="KW-1185">Reference proteome</keyword>
<gene>
    <name evidence="1" type="ORF">SAMN04488025_12533</name>
</gene>
<evidence type="ECO:0000313" key="2">
    <source>
        <dbReference type="Proteomes" id="UP000198661"/>
    </source>
</evidence>
<dbReference type="EMBL" id="FOOK01000025">
    <property type="protein sequence ID" value="SFG30263.1"/>
    <property type="molecule type" value="Genomic_DNA"/>
</dbReference>
<accession>A0A1I2QRJ2</accession>